<keyword evidence="1" id="KW-0472">Membrane</keyword>
<name>A0A832A327_9BACT</name>
<feature type="transmembrane region" description="Helical" evidence="1">
    <location>
        <begin position="145"/>
        <end position="167"/>
    </location>
</feature>
<keyword evidence="1" id="KW-0812">Transmembrane</keyword>
<sequence>MAVGRLSEREGRPWGKFLVVFFGYSLLLYVIGTVIVFRLPWMFTRVDLMMAVCVEVAGRFPLWLSILWCFLWGYVSDVFQGRLWGLHGAAYLLVVYLHRLWSAQMDVWSLWYRVLLVGLGTAVQGVIAAMIVVGGSEMTGVVITTVGQVLFSMMISPFVMTPIPWILGEKDR</sequence>
<evidence type="ECO:0000256" key="1">
    <source>
        <dbReference type="SAM" id="Phobius"/>
    </source>
</evidence>
<feature type="transmembrane region" description="Helical" evidence="1">
    <location>
        <begin position="17"/>
        <end position="37"/>
    </location>
</feature>
<protein>
    <recommendedName>
        <fullName evidence="3">Rod shape-determining protein MreD</fullName>
    </recommendedName>
</protein>
<feature type="transmembrane region" description="Helical" evidence="1">
    <location>
        <begin position="81"/>
        <end position="98"/>
    </location>
</feature>
<keyword evidence="1" id="KW-1133">Transmembrane helix</keyword>
<dbReference type="AlphaFoldDB" id="A0A832A327"/>
<organism evidence="2">
    <name type="scientific">Desulfacinum infernum</name>
    <dbReference type="NCBI Taxonomy" id="35837"/>
    <lineage>
        <taxon>Bacteria</taxon>
        <taxon>Pseudomonadati</taxon>
        <taxon>Thermodesulfobacteriota</taxon>
        <taxon>Syntrophobacteria</taxon>
        <taxon>Syntrophobacterales</taxon>
        <taxon>Syntrophobacteraceae</taxon>
        <taxon>Desulfacinum</taxon>
    </lineage>
</organism>
<comment type="caution">
    <text evidence="2">The sequence shown here is derived from an EMBL/GenBank/DDBJ whole genome shotgun (WGS) entry which is preliminary data.</text>
</comment>
<reference evidence="2" key="1">
    <citation type="journal article" date="2020" name="mSystems">
        <title>Genome- and Community-Level Interaction Insights into Carbon Utilization and Element Cycling Functions of Hydrothermarchaeota in Hydrothermal Sediment.</title>
        <authorList>
            <person name="Zhou Z."/>
            <person name="Liu Y."/>
            <person name="Xu W."/>
            <person name="Pan J."/>
            <person name="Luo Z.H."/>
            <person name="Li M."/>
        </authorList>
    </citation>
    <scope>NUCLEOTIDE SEQUENCE [LARGE SCALE GENOMIC DNA]</scope>
    <source>
        <strain evidence="2">SpSt-456</strain>
    </source>
</reference>
<evidence type="ECO:0008006" key="3">
    <source>
        <dbReference type="Google" id="ProtNLM"/>
    </source>
</evidence>
<feature type="transmembrane region" description="Helical" evidence="1">
    <location>
        <begin position="110"/>
        <end position="133"/>
    </location>
</feature>
<proteinExistence type="predicted"/>
<accession>A0A832A327</accession>
<evidence type="ECO:0000313" key="2">
    <source>
        <dbReference type="EMBL" id="HFK97016.1"/>
    </source>
</evidence>
<gene>
    <name evidence="2" type="ORF">ENS06_06780</name>
</gene>
<feature type="transmembrane region" description="Helical" evidence="1">
    <location>
        <begin position="49"/>
        <end position="75"/>
    </location>
</feature>
<dbReference type="EMBL" id="DSTK01000020">
    <property type="protein sequence ID" value="HFK97016.1"/>
    <property type="molecule type" value="Genomic_DNA"/>
</dbReference>